<dbReference type="Gene3D" id="3.40.30.10">
    <property type="entry name" value="Glutaredoxin"/>
    <property type="match status" value="1"/>
</dbReference>
<dbReference type="InterPro" id="IPR036249">
    <property type="entry name" value="Thioredoxin-like_sf"/>
</dbReference>
<dbReference type="AlphaFoldDB" id="A0A1G5SGP3"/>
<dbReference type="Proteomes" id="UP000198729">
    <property type="component" value="Unassembled WGS sequence"/>
</dbReference>
<accession>A0A1G5SGP3</accession>
<dbReference type="EMBL" id="FMWO01000061">
    <property type="protein sequence ID" value="SCZ86373.1"/>
    <property type="molecule type" value="Genomic_DNA"/>
</dbReference>
<dbReference type="STRING" id="51642.NSMM_520043"/>
<dbReference type="InterPro" id="IPR050553">
    <property type="entry name" value="Thioredoxin_ResA/DsbE_sf"/>
</dbReference>
<dbReference type="SUPFAM" id="SSF52833">
    <property type="entry name" value="Thioredoxin-like"/>
    <property type="match status" value="1"/>
</dbReference>
<dbReference type="GO" id="GO:0015036">
    <property type="term" value="F:disulfide oxidoreductase activity"/>
    <property type="evidence" value="ECO:0007669"/>
    <property type="project" value="UniProtKB-ARBA"/>
</dbReference>
<keyword evidence="1" id="KW-0676">Redox-active center</keyword>
<proteinExistence type="predicted"/>
<dbReference type="InterPro" id="IPR000866">
    <property type="entry name" value="AhpC/TSA"/>
</dbReference>
<evidence type="ECO:0000259" key="2">
    <source>
        <dbReference type="PROSITE" id="PS51352"/>
    </source>
</evidence>
<reference evidence="3 4" key="1">
    <citation type="submission" date="2016-10" db="EMBL/GenBank/DDBJ databases">
        <authorList>
            <person name="de Groot N.N."/>
        </authorList>
    </citation>
    <scope>NUCLEOTIDE SEQUENCE [LARGE SCALE GENOMIC DNA]</scope>
    <source>
        <strain evidence="3">1</strain>
    </source>
</reference>
<keyword evidence="4" id="KW-1185">Reference proteome</keyword>
<organism evidence="3 4">
    <name type="scientific">Nitrosomonas mobilis</name>
    <dbReference type="NCBI Taxonomy" id="51642"/>
    <lineage>
        <taxon>Bacteria</taxon>
        <taxon>Pseudomonadati</taxon>
        <taxon>Pseudomonadota</taxon>
        <taxon>Betaproteobacteria</taxon>
        <taxon>Nitrosomonadales</taxon>
        <taxon>Nitrosomonadaceae</taxon>
        <taxon>Nitrosomonas</taxon>
    </lineage>
</organism>
<evidence type="ECO:0000313" key="3">
    <source>
        <dbReference type="EMBL" id="SCZ86373.1"/>
    </source>
</evidence>
<protein>
    <submittedName>
        <fullName evidence="3">Thioredoxin</fullName>
    </submittedName>
</protein>
<dbReference type="CDD" id="cd02966">
    <property type="entry name" value="TlpA_like_family"/>
    <property type="match status" value="1"/>
</dbReference>
<dbReference type="PROSITE" id="PS00194">
    <property type="entry name" value="THIOREDOXIN_1"/>
    <property type="match status" value="1"/>
</dbReference>
<evidence type="ECO:0000256" key="1">
    <source>
        <dbReference type="ARBA" id="ARBA00023284"/>
    </source>
</evidence>
<dbReference type="PANTHER" id="PTHR42852:SF13">
    <property type="entry name" value="PROTEIN DIPZ"/>
    <property type="match status" value="1"/>
</dbReference>
<evidence type="ECO:0000313" key="4">
    <source>
        <dbReference type="Proteomes" id="UP000198729"/>
    </source>
</evidence>
<dbReference type="PANTHER" id="PTHR42852">
    <property type="entry name" value="THIOL:DISULFIDE INTERCHANGE PROTEIN DSBE"/>
    <property type="match status" value="1"/>
</dbReference>
<name>A0A1G5SGP3_9PROT</name>
<dbReference type="OrthoDB" id="9811352at2"/>
<dbReference type="PROSITE" id="PS51352">
    <property type="entry name" value="THIOREDOXIN_2"/>
    <property type="match status" value="1"/>
</dbReference>
<gene>
    <name evidence="3" type="ORF">NSMM_520043</name>
</gene>
<dbReference type="InterPro" id="IPR017937">
    <property type="entry name" value="Thioredoxin_CS"/>
</dbReference>
<dbReference type="InterPro" id="IPR013766">
    <property type="entry name" value="Thioredoxin_domain"/>
</dbReference>
<dbReference type="GO" id="GO:0016209">
    <property type="term" value="F:antioxidant activity"/>
    <property type="evidence" value="ECO:0007669"/>
    <property type="project" value="InterPro"/>
</dbReference>
<dbReference type="Pfam" id="PF00578">
    <property type="entry name" value="AhpC-TSA"/>
    <property type="match status" value="1"/>
</dbReference>
<feature type="domain" description="Thioredoxin" evidence="2">
    <location>
        <begin position="7"/>
        <end position="142"/>
    </location>
</feature>
<sequence length="142" mass="15630">MFLVATTPVDAQTPDFTLKDSAGRTHQLSDYSGKWVLVNFWATWCAPCLKEIPDLAALHEARKDIVIIGVAMEFDDPATVMKFVDDLSIPYPIVLGNHKIAGQIDELSMLPSTYLYDPTGNPAARKIGLISRVEIEAFIGAH</sequence>